<gene>
    <name evidence="2" type="ORF">GSI_00298</name>
</gene>
<dbReference type="EMBL" id="AYKW01000001">
    <property type="protein sequence ID" value="PIL36609.1"/>
    <property type="molecule type" value="Genomic_DNA"/>
</dbReference>
<dbReference type="AlphaFoldDB" id="A0A2G8SS63"/>
<evidence type="ECO:0000313" key="2">
    <source>
        <dbReference type="EMBL" id="PIL36609.1"/>
    </source>
</evidence>
<sequence>MRGPRVPGRCDSERCTDGVVGAECDDGVFVGDGGRRSGGSPALSNKPCVSTGALGVKGSPRAAPHGDEWAKLADGGPGPDRGPSTVTSGVRAKSGGPLICAIPVGKEVVDAMVGATGRAR</sequence>
<accession>A0A2G8SS63</accession>
<dbReference type="Proteomes" id="UP000230002">
    <property type="component" value="Unassembled WGS sequence"/>
</dbReference>
<evidence type="ECO:0000313" key="3">
    <source>
        <dbReference type="Proteomes" id="UP000230002"/>
    </source>
</evidence>
<name>A0A2G8SS63_9APHY</name>
<reference evidence="2 3" key="1">
    <citation type="journal article" date="2015" name="Sci. Rep.">
        <title>Chromosome-level genome map provides insights into diverse defense mechanisms in the medicinal fungus Ganoderma sinense.</title>
        <authorList>
            <person name="Zhu Y."/>
            <person name="Xu J."/>
            <person name="Sun C."/>
            <person name="Zhou S."/>
            <person name="Xu H."/>
            <person name="Nelson D.R."/>
            <person name="Qian J."/>
            <person name="Song J."/>
            <person name="Luo H."/>
            <person name="Xiang L."/>
            <person name="Li Y."/>
            <person name="Xu Z."/>
            <person name="Ji A."/>
            <person name="Wang L."/>
            <person name="Lu S."/>
            <person name="Hayward A."/>
            <person name="Sun W."/>
            <person name="Li X."/>
            <person name="Schwartz D.C."/>
            <person name="Wang Y."/>
            <person name="Chen S."/>
        </authorList>
    </citation>
    <scope>NUCLEOTIDE SEQUENCE [LARGE SCALE GENOMIC DNA]</scope>
    <source>
        <strain evidence="2 3">ZZ0214-1</strain>
    </source>
</reference>
<organism evidence="2 3">
    <name type="scientific">Ganoderma sinense ZZ0214-1</name>
    <dbReference type="NCBI Taxonomy" id="1077348"/>
    <lineage>
        <taxon>Eukaryota</taxon>
        <taxon>Fungi</taxon>
        <taxon>Dikarya</taxon>
        <taxon>Basidiomycota</taxon>
        <taxon>Agaricomycotina</taxon>
        <taxon>Agaricomycetes</taxon>
        <taxon>Polyporales</taxon>
        <taxon>Polyporaceae</taxon>
        <taxon>Ganoderma</taxon>
    </lineage>
</organism>
<feature type="region of interest" description="Disordered" evidence="1">
    <location>
        <begin position="57"/>
        <end position="92"/>
    </location>
</feature>
<proteinExistence type="predicted"/>
<comment type="caution">
    <text evidence="2">The sequence shown here is derived from an EMBL/GenBank/DDBJ whole genome shotgun (WGS) entry which is preliminary data.</text>
</comment>
<protein>
    <submittedName>
        <fullName evidence="2">Uncharacterized protein</fullName>
    </submittedName>
</protein>
<evidence type="ECO:0000256" key="1">
    <source>
        <dbReference type="SAM" id="MobiDB-lite"/>
    </source>
</evidence>
<keyword evidence="3" id="KW-1185">Reference proteome</keyword>